<dbReference type="PANTHER" id="PTHR32552">
    <property type="entry name" value="FERRICHROME IRON RECEPTOR-RELATED"/>
    <property type="match status" value="1"/>
</dbReference>
<name>A0A437QIY0_9GAMM</name>
<evidence type="ECO:0000259" key="14">
    <source>
        <dbReference type="Pfam" id="PF00593"/>
    </source>
</evidence>
<dbReference type="Proteomes" id="UP000283077">
    <property type="component" value="Unassembled WGS sequence"/>
</dbReference>
<comment type="subcellular location">
    <subcellularLocation>
        <location evidence="1 11">Cell outer membrane</location>
        <topology evidence="1 11">Multi-pass membrane protein</topology>
    </subcellularLocation>
</comment>
<evidence type="ECO:0000256" key="1">
    <source>
        <dbReference type="ARBA" id="ARBA00004571"/>
    </source>
</evidence>
<proteinExistence type="inferred from homology"/>
<dbReference type="InterPro" id="IPR039426">
    <property type="entry name" value="TonB-dep_rcpt-like"/>
</dbReference>
<dbReference type="PROSITE" id="PS52016">
    <property type="entry name" value="TONB_DEPENDENT_REC_3"/>
    <property type="match status" value="1"/>
</dbReference>
<dbReference type="RefSeq" id="WP_127700101.1">
    <property type="nucleotide sequence ID" value="NZ_SACS01000017.1"/>
</dbReference>
<keyword evidence="10 11" id="KW-0998">Cell outer membrane</keyword>
<keyword evidence="2 11" id="KW-0813">Transport</keyword>
<dbReference type="SUPFAM" id="SSF56935">
    <property type="entry name" value="Porins"/>
    <property type="match status" value="1"/>
</dbReference>
<evidence type="ECO:0000259" key="15">
    <source>
        <dbReference type="Pfam" id="PF07715"/>
    </source>
</evidence>
<keyword evidence="4" id="KW-0410">Iron transport</keyword>
<evidence type="ECO:0000256" key="5">
    <source>
        <dbReference type="ARBA" id="ARBA00022692"/>
    </source>
</evidence>
<keyword evidence="16" id="KW-0675">Receptor</keyword>
<comment type="similarity">
    <text evidence="11 12">Belongs to the TonB-dependent receptor family.</text>
</comment>
<evidence type="ECO:0000256" key="2">
    <source>
        <dbReference type="ARBA" id="ARBA00022448"/>
    </source>
</evidence>
<gene>
    <name evidence="16" type="ORF">EOE67_14740</name>
</gene>
<keyword evidence="3 11" id="KW-1134">Transmembrane beta strand</keyword>
<keyword evidence="17" id="KW-1185">Reference proteome</keyword>
<keyword evidence="6" id="KW-0408">Iron</keyword>
<dbReference type="Pfam" id="PF07715">
    <property type="entry name" value="Plug"/>
    <property type="match status" value="1"/>
</dbReference>
<evidence type="ECO:0000256" key="6">
    <source>
        <dbReference type="ARBA" id="ARBA00023004"/>
    </source>
</evidence>
<dbReference type="OrthoDB" id="5987490at2"/>
<organism evidence="16 17">
    <name type="scientific">Rheinheimera riviphila</name>
    <dbReference type="NCBI Taxonomy" id="1834037"/>
    <lineage>
        <taxon>Bacteria</taxon>
        <taxon>Pseudomonadati</taxon>
        <taxon>Pseudomonadota</taxon>
        <taxon>Gammaproteobacteria</taxon>
        <taxon>Chromatiales</taxon>
        <taxon>Chromatiaceae</taxon>
        <taxon>Rheinheimera</taxon>
    </lineage>
</organism>
<keyword evidence="9 11" id="KW-0472">Membrane</keyword>
<dbReference type="Gene3D" id="2.40.170.20">
    <property type="entry name" value="TonB-dependent receptor, beta-barrel domain"/>
    <property type="match status" value="1"/>
</dbReference>
<feature type="domain" description="TonB-dependent receptor-like beta-barrel" evidence="14">
    <location>
        <begin position="257"/>
        <end position="655"/>
    </location>
</feature>
<comment type="caution">
    <text evidence="16">The sequence shown here is derived from an EMBL/GenBank/DDBJ whole genome shotgun (WGS) entry which is preliminary data.</text>
</comment>
<evidence type="ECO:0000256" key="3">
    <source>
        <dbReference type="ARBA" id="ARBA00022452"/>
    </source>
</evidence>
<reference evidence="16 17" key="1">
    <citation type="submission" date="2019-01" db="EMBL/GenBank/DDBJ databases">
        <authorList>
            <person name="Chen W.-M."/>
        </authorList>
    </citation>
    <scope>NUCLEOTIDE SEQUENCE [LARGE SCALE GENOMIC DNA]</scope>
    <source>
        <strain evidence="16 17">KYPC3</strain>
    </source>
</reference>
<protein>
    <submittedName>
        <fullName evidence="16">TonB-dependent receptor</fullName>
    </submittedName>
</protein>
<evidence type="ECO:0000256" key="12">
    <source>
        <dbReference type="RuleBase" id="RU003357"/>
    </source>
</evidence>
<dbReference type="GO" id="GO:0006826">
    <property type="term" value="P:iron ion transport"/>
    <property type="evidence" value="ECO:0007669"/>
    <property type="project" value="UniProtKB-KW"/>
</dbReference>
<feature type="chain" id="PRO_5019565579" evidence="13">
    <location>
        <begin position="28"/>
        <end position="693"/>
    </location>
</feature>
<evidence type="ECO:0000256" key="9">
    <source>
        <dbReference type="ARBA" id="ARBA00023136"/>
    </source>
</evidence>
<dbReference type="AlphaFoldDB" id="A0A437QIY0"/>
<dbReference type="Pfam" id="PF00593">
    <property type="entry name" value="TonB_dep_Rec_b-barrel"/>
    <property type="match status" value="1"/>
</dbReference>
<keyword evidence="13" id="KW-0732">Signal</keyword>
<evidence type="ECO:0000256" key="7">
    <source>
        <dbReference type="ARBA" id="ARBA00023065"/>
    </source>
</evidence>
<sequence>MEINNKFVLKPLVLAMLISSGSVTAQAALTPDGEAERKARESIEVITVTGEKTERSLKDTAASVAVINQQMLDSGQIVSMSDALKDVANVVVLTGAVPDIRGVSGNGSATGFNSFTGGARARVSHLVDGVAQPFVAEVTGDTGLWDIEQVEVFRGPQSTSNGRNSIGGAVIVRTRDPVMQTEGALRLGYRNQHNFLDSALAFSTPIVEDELAVRVATQWINGDTYSNPVVYASNPSKTDFAALETQNSRAKLLWTPKANQDLKLLYSYNHYQEEGNAGRLFFDAKNPQDYIPLFQREMKTEADTHSLQLDYQLAPLMAVETLVAYLDHQWGFDGYEADASDESDVRMHQKEWTVDSKLSVGDSKHSHSGFVGVAYFSREQNFNSQGLTQYFGDDSSDSKAIYGEGNYRFSETWNLTGGARVEHESQQRDFSLFSRGKWNRAQLDNSKTFTLPKLVLQYHPAEHTTLSLSARQGYNAGGGALNNMTNEYYYYDSEKVNTFELSSRSVLGSGDISLSANLFWNDFSDYQALSSTRTITNIDAAHSYGLELEAYSMLGDDFQLHAAVGLLQSEIARAPVSFASAIGNELNSAPSTSASLGLTWWLTEAWQLDINTNYVGEFYGDLNNTAERTAGDYVLTRLSAGYHQDSWQLNLFVNNAFDEYGVTSRDPASWAYVNGYVATVTPRTVGASFTYRY</sequence>
<keyword evidence="5 11" id="KW-0812">Transmembrane</keyword>
<dbReference type="InterPro" id="IPR012910">
    <property type="entry name" value="Plug_dom"/>
</dbReference>
<dbReference type="PANTHER" id="PTHR32552:SF81">
    <property type="entry name" value="TONB-DEPENDENT OUTER MEMBRANE RECEPTOR"/>
    <property type="match status" value="1"/>
</dbReference>
<dbReference type="EMBL" id="SACS01000017">
    <property type="protein sequence ID" value="RVU34502.1"/>
    <property type="molecule type" value="Genomic_DNA"/>
</dbReference>
<evidence type="ECO:0000256" key="10">
    <source>
        <dbReference type="ARBA" id="ARBA00023237"/>
    </source>
</evidence>
<evidence type="ECO:0000313" key="17">
    <source>
        <dbReference type="Proteomes" id="UP000283077"/>
    </source>
</evidence>
<evidence type="ECO:0000256" key="13">
    <source>
        <dbReference type="SAM" id="SignalP"/>
    </source>
</evidence>
<feature type="domain" description="TonB-dependent receptor plug" evidence="15">
    <location>
        <begin position="57"/>
        <end position="169"/>
    </location>
</feature>
<evidence type="ECO:0000256" key="8">
    <source>
        <dbReference type="ARBA" id="ARBA00023077"/>
    </source>
</evidence>
<evidence type="ECO:0000256" key="4">
    <source>
        <dbReference type="ARBA" id="ARBA00022496"/>
    </source>
</evidence>
<accession>A0A437QIY0</accession>
<dbReference type="InterPro" id="IPR000531">
    <property type="entry name" value="Beta-barrel_TonB"/>
</dbReference>
<evidence type="ECO:0000313" key="16">
    <source>
        <dbReference type="EMBL" id="RVU34502.1"/>
    </source>
</evidence>
<evidence type="ECO:0000256" key="11">
    <source>
        <dbReference type="PROSITE-ProRule" id="PRU01360"/>
    </source>
</evidence>
<keyword evidence="7" id="KW-0406">Ion transport</keyword>
<feature type="signal peptide" evidence="13">
    <location>
        <begin position="1"/>
        <end position="27"/>
    </location>
</feature>
<dbReference type="GO" id="GO:0009279">
    <property type="term" value="C:cell outer membrane"/>
    <property type="evidence" value="ECO:0007669"/>
    <property type="project" value="UniProtKB-SubCell"/>
</dbReference>
<dbReference type="InterPro" id="IPR036942">
    <property type="entry name" value="Beta-barrel_TonB_sf"/>
</dbReference>
<keyword evidence="8 12" id="KW-0798">TonB box</keyword>